<dbReference type="Proteomes" id="UP000325243">
    <property type="component" value="Unassembled WGS sequence"/>
</dbReference>
<evidence type="ECO:0000313" key="2">
    <source>
        <dbReference type="EMBL" id="TYL54605.1"/>
    </source>
</evidence>
<dbReference type="PANTHER" id="PTHR43539">
    <property type="entry name" value="FLAVIN-BINDING MONOOXYGENASE-LIKE PROTEIN (AFU_ORTHOLOGUE AFUA_4G09220)"/>
    <property type="match status" value="1"/>
</dbReference>
<accession>A0A5S4VKB1</accession>
<dbReference type="SUPFAM" id="SSF51905">
    <property type="entry name" value="FAD/NAD(P)-binding domain"/>
    <property type="match status" value="2"/>
</dbReference>
<keyword evidence="1" id="KW-0560">Oxidoreductase</keyword>
<reference evidence="2 3" key="1">
    <citation type="submission" date="2019-08" db="EMBL/GenBank/DDBJ databases">
        <authorList>
            <person name="Hu J."/>
        </authorList>
    </citation>
    <scope>NUCLEOTIDE SEQUENCE [LARGE SCALE GENOMIC DNA]</scope>
    <source>
        <strain evidence="2 3">NEAU-184</strain>
    </source>
</reference>
<gene>
    <name evidence="2" type="ORF">FYC51_04965</name>
</gene>
<dbReference type="PRINTS" id="PR00469">
    <property type="entry name" value="PNDRDTASEII"/>
</dbReference>
<organism evidence="2 3">
    <name type="scientific">Agromyces mariniharenae</name>
    <dbReference type="NCBI Taxonomy" id="2604423"/>
    <lineage>
        <taxon>Bacteria</taxon>
        <taxon>Bacillati</taxon>
        <taxon>Actinomycetota</taxon>
        <taxon>Actinomycetes</taxon>
        <taxon>Micrococcales</taxon>
        <taxon>Microbacteriaceae</taxon>
        <taxon>Agromyces</taxon>
    </lineage>
</organism>
<dbReference type="PRINTS" id="PR00368">
    <property type="entry name" value="FADPNR"/>
</dbReference>
<dbReference type="AlphaFoldDB" id="A0A5S4VKB1"/>
<keyword evidence="3" id="KW-1185">Reference proteome</keyword>
<comment type="caution">
    <text evidence="2">The sequence shown here is derived from an EMBL/GenBank/DDBJ whole genome shotgun (WGS) entry which is preliminary data.</text>
</comment>
<name>A0A5S4VKB1_9MICO</name>
<dbReference type="EMBL" id="VSSB01000001">
    <property type="protein sequence ID" value="TYL54605.1"/>
    <property type="molecule type" value="Genomic_DNA"/>
</dbReference>
<sequence length="372" mass="39845">MDETDRALDAVVIGGGQAGLAIGYHLAQQGRDFVILDERARVGDAWRTRWDSLRLFTPARYDGLPGMPFPGDGLAFPTKDELADYLEAYAERNALPIRLGVHVDGVRREDGVYTITAGDRRWTAERVIITTGAFHEPRTPDVAGELGPSIVQLHSAEYRNPGQLQPGPVLVVGLGNSGAEIALELSRTHPTSVSGTPSGELPVRHGRAAARFVLPVVRFAGLHVVTLGTPIGRRVIPKLSAHASPLIRTRRKELAGAGVASVGRVTGASNGLPVVDGRELAVANVIWCTGYRSDFGWLQVPAFDETGAFRQWRGVVASVPGLYVLGLDFMYSLNSESLPGTVRDAAYLARRIAAERRAAVARPRAAAVPASS</sequence>
<dbReference type="Gene3D" id="3.50.50.60">
    <property type="entry name" value="FAD/NAD(P)-binding domain"/>
    <property type="match status" value="1"/>
</dbReference>
<protein>
    <submittedName>
        <fullName evidence="2">FAD-dependent oxidoreductase</fullName>
    </submittedName>
</protein>
<dbReference type="Pfam" id="PF13738">
    <property type="entry name" value="Pyr_redox_3"/>
    <property type="match status" value="1"/>
</dbReference>
<evidence type="ECO:0000313" key="3">
    <source>
        <dbReference type="Proteomes" id="UP000325243"/>
    </source>
</evidence>
<proteinExistence type="predicted"/>
<evidence type="ECO:0000256" key="1">
    <source>
        <dbReference type="ARBA" id="ARBA00023002"/>
    </source>
</evidence>
<dbReference type="GO" id="GO:0004497">
    <property type="term" value="F:monooxygenase activity"/>
    <property type="evidence" value="ECO:0007669"/>
    <property type="project" value="TreeGrafter"/>
</dbReference>
<dbReference type="PANTHER" id="PTHR43539:SF78">
    <property type="entry name" value="FLAVIN-CONTAINING MONOOXYGENASE"/>
    <property type="match status" value="1"/>
</dbReference>
<dbReference type="InterPro" id="IPR050982">
    <property type="entry name" value="Auxin_biosynth/cation_transpt"/>
</dbReference>
<dbReference type="GO" id="GO:0050660">
    <property type="term" value="F:flavin adenine dinucleotide binding"/>
    <property type="evidence" value="ECO:0007669"/>
    <property type="project" value="TreeGrafter"/>
</dbReference>
<dbReference type="InterPro" id="IPR036188">
    <property type="entry name" value="FAD/NAD-bd_sf"/>
</dbReference>